<feature type="domain" description="Cadherin" evidence="14">
    <location>
        <begin position="2082"/>
        <end position="2191"/>
    </location>
</feature>
<gene>
    <name evidence="16" type="primary">LOC112689114</name>
</gene>
<dbReference type="FunFam" id="2.60.40.60:FF:000081">
    <property type="entry name" value="protocadherin Fat 4"/>
    <property type="match status" value="2"/>
</dbReference>
<dbReference type="GO" id="GO:0008104">
    <property type="term" value="P:intracellular protein localization"/>
    <property type="evidence" value="ECO:0007669"/>
    <property type="project" value="UniProtKB-ARBA"/>
</dbReference>
<dbReference type="FunFam" id="2.60.40.60:FF:000116">
    <property type="entry name" value="Dachsous cadherin-related 2"/>
    <property type="match status" value="1"/>
</dbReference>
<evidence type="ECO:0000256" key="8">
    <source>
        <dbReference type="ARBA" id="ARBA00022989"/>
    </source>
</evidence>
<evidence type="ECO:0000256" key="12">
    <source>
        <dbReference type="SAM" id="MobiDB-lite"/>
    </source>
</evidence>
<dbReference type="SMART" id="SM00112">
    <property type="entry name" value="CA"/>
    <property type="match status" value="22"/>
</dbReference>
<feature type="compositionally biased region" description="Low complexity" evidence="12">
    <location>
        <begin position="2404"/>
        <end position="2430"/>
    </location>
</feature>
<feature type="domain" description="Cadherin" evidence="14">
    <location>
        <begin position="1451"/>
        <end position="1560"/>
    </location>
</feature>
<evidence type="ECO:0000256" key="7">
    <source>
        <dbReference type="ARBA" id="ARBA00022889"/>
    </source>
</evidence>
<keyword evidence="10" id="KW-0325">Glycoprotein</keyword>
<dbReference type="FunFam" id="2.60.40.60:FF:000020">
    <property type="entry name" value="Dachsous cadherin-related 1b"/>
    <property type="match status" value="4"/>
</dbReference>
<keyword evidence="4" id="KW-0732">Signal</keyword>
<feature type="region of interest" description="Disordered" evidence="12">
    <location>
        <begin position="2643"/>
        <end position="2794"/>
    </location>
</feature>
<dbReference type="CTD" id="109661"/>
<feature type="compositionally biased region" description="Low complexity" evidence="12">
    <location>
        <begin position="2648"/>
        <end position="2685"/>
    </location>
</feature>
<keyword evidence="6 11" id="KW-0106">Calcium</keyword>
<feature type="domain" description="Cadherin" evidence="14">
    <location>
        <begin position="196"/>
        <end position="303"/>
    </location>
</feature>
<feature type="domain" description="Cadherin" evidence="14">
    <location>
        <begin position="1875"/>
        <end position="1971"/>
    </location>
</feature>
<feature type="domain" description="Cadherin" evidence="14">
    <location>
        <begin position="1343"/>
        <end position="1448"/>
    </location>
</feature>
<dbReference type="InterPro" id="IPR002126">
    <property type="entry name" value="Cadherin-like_dom"/>
</dbReference>
<accession>A0A8B8G6S0</accession>
<evidence type="ECO:0000256" key="3">
    <source>
        <dbReference type="ARBA" id="ARBA00022692"/>
    </source>
</evidence>
<feature type="domain" description="Cadherin" evidence="14">
    <location>
        <begin position="1769"/>
        <end position="1874"/>
    </location>
</feature>
<evidence type="ECO:0000256" key="5">
    <source>
        <dbReference type="ARBA" id="ARBA00022737"/>
    </source>
</evidence>
<keyword evidence="2" id="KW-1003">Cell membrane</keyword>
<dbReference type="PANTHER" id="PTHR24026">
    <property type="entry name" value="FAT ATYPICAL CADHERIN-RELATED"/>
    <property type="match status" value="1"/>
</dbReference>
<comment type="subcellular location">
    <subcellularLocation>
        <location evidence="1">Cell membrane</location>
        <topology evidence="1">Single-pass type I membrane protein</topology>
    </subcellularLocation>
</comment>
<dbReference type="PRINTS" id="PR00205">
    <property type="entry name" value="CADHERIN"/>
</dbReference>
<feature type="compositionally biased region" description="Gly residues" evidence="12">
    <location>
        <begin position="2548"/>
        <end position="2576"/>
    </location>
</feature>
<feature type="domain" description="Cadherin" evidence="14">
    <location>
        <begin position="2204"/>
        <end position="2295"/>
    </location>
</feature>
<keyword evidence="5" id="KW-0677">Repeat</keyword>
<evidence type="ECO:0000259" key="14">
    <source>
        <dbReference type="PROSITE" id="PS50268"/>
    </source>
</evidence>
<feature type="domain" description="Cadherin" evidence="14">
    <location>
        <begin position="1238"/>
        <end position="1342"/>
    </location>
</feature>
<dbReference type="PANTHER" id="PTHR24026:SF136">
    <property type="entry name" value="PROTOCADHERIN-23"/>
    <property type="match status" value="1"/>
</dbReference>
<feature type="compositionally biased region" description="Polar residues" evidence="12">
    <location>
        <begin position="2764"/>
        <end position="2781"/>
    </location>
</feature>
<dbReference type="GO" id="GO:0007163">
    <property type="term" value="P:establishment or maintenance of cell polarity"/>
    <property type="evidence" value="ECO:0007669"/>
    <property type="project" value="UniProtKB-ARBA"/>
</dbReference>
<feature type="domain" description="Cadherin" evidence="14">
    <location>
        <begin position="738"/>
        <end position="820"/>
    </location>
</feature>
<evidence type="ECO:0000256" key="10">
    <source>
        <dbReference type="ARBA" id="ARBA00023180"/>
    </source>
</evidence>
<dbReference type="GO" id="GO:0048731">
    <property type="term" value="P:system development"/>
    <property type="evidence" value="ECO:0007669"/>
    <property type="project" value="UniProtKB-ARBA"/>
</dbReference>
<feature type="domain" description="Cadherin" evidence="14">
    <location>
        <begin position="1973"/>
        <end position="2081"/>
    </location>
</feature>
<feature type="domain" description="Cadherin" evidence="14">
    <location>
        <begin position="516"/>
        <end position="620"/>
    </location>
</feature>
<sequence>MAEECSVSASDPDCGVNSMVNFTLSENSGPFSIKSATGEICLAKPLDYETRKLYEFPVVATDRGGLSTSAVVKLDVQDVNDNWPVFSPSEYNVSIVWSHREQGPIVTVRAKDLDSGSFGVVSYYLISAKGPDSEDADTSFRLDANTGEIWAAQLRPGVYRLLVAARDGSGYEAAQVAQVRIAVLTADAAKPYAVFVKSQYSFVVPEDAPVGTTVGTVAVSPNQSGLDDPDSLRYAIHSDEEAVGYFAIDPVKGVIKTTAVLDHELFESVLLNVRAYSDSNKYYGAHTQVNVLIEDENDNSPRFDSSSVRIAVPENVATGSPVYTAHATDPDSGANGRVHYELITSTQEPSYFQVDHNRGTISLIHGLDYETVHRLTVTVIARDSGTPPLSDNMTLVVDVQDINDNPPVFERPHYAATVLESLPVNSQIVQVTALDGDSGNNARITYHVSGGDSDGSLDVHPTTGWVYVKGPLDRETQDTYELTVVAADNGSPGPLAATVVVVVTVADVNDNDPEFDREHYEFHVEENRPAGTVFGAVSATDRDAGDNALVRYSLIPTNSSFNINLYSGELSTKEPLDRETRAWHEVIVEARDQDGGIRGRSKRVKVKVAVTDVNDNAPVIVDPQQDVVAVREQQPPGVEVVTVKATDPDQGNNATLTYSILKGRDSDGNGEFFIDRVTGVIRTKVSLDHEEKSMYRLSVAATDNGHPPKQTIRMLRVEVLDLNDNRPMFTSSSLVFQVKEDGSRGQVKYTLRHSDANQQMFDLDRSTGALIVAGRVDRETKSVYEMEVHALDTGASTNPQSSSVSVRVEVLDVNDNAPRWPEDPVTVAVAEDAVVGSVVYNFTASDADADANAELRYTVVQQGPTAATAFSLDPLTGMLTLVEPLDFETTRDYVIVVRATDQAANASERLFADVTARIAVQDVNDNGPRVVSPAFGTLYVDGSTRPGDWLLNVVAVDRDAGDNGRCAYTIGAGNDKGTFGIGYDTGALVLAAFPDTVRKYVLNITVADRGTPARHTYLALEVAFTASAEQSVQFSQKLYSANVSEDAPVGSFVAKVTANSNDNRISYSIPEGVAENCFRVDKDRGIVTLQNRIDRERTSHYVLPVYATDEVKSTMDVVTLEVGVLDVNDHSPKFKHDSCHTLIVPENQDTSVIRTVVAVDPDWGANGQVVYNIIGGNGGNKFHLDPKTGELTAKMLNREVQAKYQLQITAQNRGSTTAGHCNLTVMVDDENDNDPNFEQSKYEAVLLEDVPPGTKVLTARAHDADVGVNAKITYSLSNQTENIFQIDNKTGVIFTVGNLDREKQPNYWLQVVARDGGKYNPRSSTTLVYVKVLDVNDNVPIFTKYPFTAEIPSHIQPGIDIVRVSTTDKDEGSNADVLYSFRENQGAANKFRINHNTGVVTASSSLASDNGQVFHLEVIATDKGNPPQSSSGLLEIKIGDNFDRIPLMRFKNSTYHVTIPENLEQNKNVLEISAFRSDGRKQKVFYKLAPVNNENGLFYIDEDTGVIHVGKSEGLDFETYKLGIHLVAIAQTDAPASVIMWGYADVWVHLSDVNDNSPVFTQKEYTATVAEGNPKGAFVIKVTAIDLDDNENSRLSYHLVDGNHDNAFVVDPTDSGIVKTNIVLDSEIRDTYKLTVIATDEGTPQMTGMATIRVIVIDINDNRPSFPPQMTINVKEGLEVGSMITTVVANDVDTYPTLTYSWALSVGQMDRKLFALDRYSGRVSLIGSLDYEQTRAYRLGIVVSDSEHTASTELSVVVTDDNDNPPVFDRPYYTFTMTENVYGESSMQVVAKDLDSGLNGKIKYALSNDLSGFRIDQQTGVITANRLKFDQKLIQKGIVDLLVTATDQGTPALSTIVAVRANVHNTMHSKTVKFAQNEFRVSVREDIVLGEPFLKLLPSYSMDSSVHFNIVEGDEDKNFDLISPTGELFVKKHLDRETRDIYSLKITDSGNSSYVFVHVIVDDANDNAPKFTTDVQQSLSLPENAPIGHSVIRLMADDLDTPPNSDISYEITSGNSKNYFNIDRNTGDISVKSILDCDLDVAEHNLVVKAQDGAISPDRPLATIKLVKILLEDVNDNAPKFPVSEYLEFVGENEPVGALVFTAKAMDADRGYYGQLNYSIASSASYSGADDSWKMFKIDPSSGLVTTNAVFDYETRSRYTFTIIASDAGDKTTKVRVKIEIEGKDEFAPQFIERTFKFMVNTVDLPVGYVIGYVSATDRDKGPEGRVVYHLTTQNAYFKVNRTTGAIMVKKKIDSNFDATQDISLVVTASSGKQGSLTNVSVVEISFDPLSQPGLNMASSSSGGQGATGGPGNSSSGLLDWIIGVLSLVLLVALLMGGIMFYFHLKNKQHRNINKPELSGHQRTDNTYVDPGAFDTIPIRGVGNTQVVGQFAPPKYDEIPTYRNNSSTNSGAATTSDLSGSEKSGSSGRGSAEDDVEDEEIRMINERQNADQLSEVTARNTQEYLARLGIVDAQTVVPPHLPEENRLSSRRRRRPMENIDMYDEDEATDGDITNMIYAKLSDVSSERGAGGGGGNSLVGAVVVGGSGSSNGGAGGSEEDGSGSGGGPGGVGGGGPGSKSSNAAVYAGSKVPPPQPSMVGSLSSIVHSEEELTGSYNWDYLLDWGPQYQPLAHVFNEIARLKDDTNSVKSSNSGAASTTGGGSAKNSGSSVKKTNNVPNQHHQPQQKSTPPPLLTNMAPRALSSRQSTASHHHHHHHHHPHHQHHQAQPPILLVPRSPISHESNPGFSQSVAMSPSFSPSLSPLANRSPSISPLHSAASTSARQRRQTAETELRL</sequence>
<dbReference type="RefSeq" id="XP_025418420.1">
    <property type="nucleotide sequence ID" value="XM_025562635.1"/>
</dbReference>
<dbReference type="OrthoDB" id="6252479at2759"/>
<keyword evidence="7" id="KW-0130">Cell adhesion</keyword>
<dbReference type="SUPFAM" id="SSF49313">
    <property type="entry name" value="Cadherin-like"/>
    <property type="match status" value="22"/>
</dbReference>
<dbReference type="InterPro" id="IPR015919">
    <property type="entry name" value="Cadherin-like_sf"/>
</dbReference>
<dbReference type="GO" id="GO:0005886">
    <property type="term" value="C:plasma membrane"/>
    <property type="evidence" value="ECO:0007669"/>
    <property type="project" value="UniProtKB-SubCell"/>
</dbReference>
<dbReference type="GO" id="GO:0001736">
    <property type="term" value="P:establishment of planar polarity"/>
    <property type="evidence" value="ECO:0007669"/>
    <property type="project" value="UniProtKB-ARBA"/>
</dbReference>
<dbReference type="GO" id="GO:0007156">
    <property type="term" value="P:homophilic cell adhesion via plasma membrane adhesion molecules"/>
    <property type="evidence" value="ECO:0007669"/>
    <property type="project" value="InterPro"/>
</dbReference>
<dbReference type="FunFam" id="2.60.40.60:FF:000353">
    <property type="entry name" value="Dachsous, isoform B"/>
    <property type="match status" value="1"/>
</dbReference>
<name>A0A8B8G6S0_9HEMI</name>
<keyword evidence="9 13" id="KW-0472">Membrane</keyword>
<dbReference type="FunFam" id="2.60.40.60:FF:000033">
    <property type="entry name" value="FAT atypical cadherin 1"/>
    <property type="match status" value="1"/>
</dbReference>
<protein>
    <submittedName>
        <fullName evidence="16">Protein dachsous</fullName>
    </submittedName>
</protein>
<feature type="region of interest" description="Disordered" evidence="12">
    <location>
        <begin position="2396"/>
        <end position="2437"/>
    </location>
</feature>
<keyword evidence="15" id="KW-1185">Reference proteome</keyword>
<dbReference type="CDD" id="cd11304">
    <property type="entry name" value="Cadherin_repeat"/>
    <property type="match status" value="21"/>
</dbReference>
<feature type="domain" description="Cadherin" evidence="14">
    <location>
        <begin position="622"/>
        <end position="729"/>
    </location>
</feature>
<dbReference type="FunFam" id="2.60.40.60:FF:000094">
    <property type="entry name" value="protocadherin gamma-C4 isoform X2"/>
    <property type="match status" value="1"/>
</dbReference>
<dbReference type="Pfam" id="PF00028">
    <property type="entry name" value="Cadherin"/>
    <property type="match status" value="20"/>
</dbReference>
<dbReference type="GO" id="GO:0005509">
    <property type="term" value="F:calcium ion binding"/>
    <property type="evidence" value="ECO:0007669"/>
    <property type="project" value="UniProtKB-UniRule"/>
</dbReference>
<evidence type="ECO:0000256" key="4">
    <source>
        <dbReference type="ARBA" id="ARBA00022729"/>
    </source>
</evidence>
<feature type="domain" description="Cadherin" evidence="14">
    <location>
        <begin position="1136"/>
        <end position="1237"/>
    </location>
</feature>
<evidence type="ECO:0000313" key="15">
    <source>
        <dbReference type="Proteomes" id="UP000694846"/>
    </source>
</evidence>
<evidence type="ECO:0000256" key="9">
    <source>
        <dbReference type="ARBA" id="ARBA00023136"/>
    </source>
</evidence>
<feature type="domain" description="Cadherin" evidence="14">
    <location>
        <begin position="7"/>
        <end position="86"/>
    </location>
</feature>
<proteinExistence type="predicted"/>
<dbReference type="FunFam" id="2.60.40.60:FF:000140">
    <property type="entry name" value="Dachsous cadherin-related 1"/>
    <property type="match status" value="1"/>
</dbReference>
<feature type="domain" description="Cadherin" evidence="14">
    <location>
        <begin position="821"/>
        <end position="935"/>
    </location>
</feature>
<feature type="domain" description="Cadherin" evidence="14">
    <location>
        <begin position="410"/>
        <end position="515"/>
    </location>
</feature>
<feature type="compositionally biased region" description="Low complexity" evidence="12">
    <location>
        <begin position="2747"/>
        <end position="2762"/>
    </location>
</feature>
<keyword evidence="8 13" id="KW-1133">Transmembrane helix</keyword>
<feature type="domain" description="Cadherin" evidence="14">
    <location>
        <begin position="1666"/>
        <end position="1768"/>
    </location>
</feature>
<dbReference type="InterPro" id="IPR027397">
    <property type="entry name" value="Catenin-bd_sf"/>
</dbReference>
<evidence type="ECO:0000313" key="16">
    <source>
        <dbReference type="RefSeq" id="XP_025418420.1"/>
    </source>
</evidence>
<dbReference type="InterPro" id="IPR020894">
    <property type="entry name" value="Cadherin_CS"/>
</dbReference>
<dbReference type="PROSITE" id="PS00232">
    <property type="entry name" value="CADHERIN_1"/>
    <property type="match status" value="12"/>
</dbReference>
<dbReference type="Gene3D" id="4.10.900.10">
    <property type="entry name" value="TCF3-CBD (Catenin binding domain)"/>
    <property type="match status" value="1"/>
</dbReference>
<dbReference type="FunFam" id="2.60.40.60:FF:000092">
    <property type="entry name" value="Protocadherin 8"/>
    <property type="match status" value="1"/>
</dbReference>
<organism evidence="15 16">
    <name type="scientific">Sipha flava</name>
    <name type="common">yellow sugarcane aphid</name>
    <dbReference type="NCBI Taxonomy" id="143950"/>
    <lineage>
        <taxon>Eukaryota</taxon>
        <taxon>Metazoa</taxon>
        <taxon>Ecdysozoa</taxon>
        <taxon>Arthropoda</taxon>
        <taxon>Hexapoda</taxon>
        <taxon>Insecta</taxon>
        <taxon>Pterygota</taxon>
        <taxon>Neoptera</taxon>
        <taxon>Paraneoptera</taxon>
        <taxon>Hemiptera</taxon>
        <taxon>Sternorrhyncha</taxon>
        <taxon>Aphidomorpha</taxon>
        <taxon>Aphidoidea</taxon>
        <taxon>Aphididae</taxon>
        <taxon>Sipha</taxon>
    </lineage>
</organism>
<evidence type="ECO:0000256" key="13">
    <source>
        <dbReference type="SAM" id="Phobius"/>
    </source>
</evidence>
<keyword evidence="3 13" id="KW-0812">Transmembrane</keyword>
<evidence type="ECO:0000256" key="2">
    <source>
        <dbReference type="ARBA" id="ARBA00022475"/>
    </source>
</evidence>
<feature type="domain" description="Cadherin" evidence="14">
    <location>
        <begin position="1561"/>
        <end position="1666"/>
    </location>
</feature>
<feature type="domain" description="Cadherin" evidence="14">
    <location>
        <begin position="304"/>
        <end position="409"/>
    </location>
</feature>
<evidence type="ECO:0000256" key="1">
    <source>
        <dbReference type="ARBA" id="ARBA00004251"/>
    </source>
</evidence>
<dbReference type="PROSITE" id="PS50268">
    <property type="entry name" value="CADHERIN_2"/>
    <property type="match status" value="22"/>
</dbReference>
<dbReference type="GO" id="GO:0009887">
    <property type="term" value="P:animal organ morphogenesis"/>
    <property type="evidence" value="ECO:0007669"/>
    <property type="project" value="UniProtKB-ARBA"/>
</dbReference>
<feature type="transmembrane region" description="Helical" evidence="13">
    <location>
        <begin position="2321"/>
        <end position="2345"/>
    </location>
</feature>
<feature type="compositionally biased region" description="Basic residues" evidence="12">
    <location>
        <begin position="2709"/>
        <end position="2724"/>
    </location>
</feature>
<dbReference type="GeneID" id="112689114"/>
<feature type="region of interest" description="Disordered" evidence="12">
    <location>
        <begin position="2548"/>
        <end position="2601"/>
    </location>
</feature>
<evidence type="ECO:0000256" key="11">
    <source>
        <dbReference type="PROSITE-ProRule" id="PRU00043"/>
    </source>
</evidence>
<feature type="domain" description="Cadherin" evidence="14">
    <location>
        <begin position="87"/>
        <end position="193"/>
    </location>
</feature>
<dbReference type="FunFam" id="2.60.40.60:FF:000015">
    <property type="entry name" value="FAT atypical cadherin 1"/>
    <property type="match status" value="1"/>
</dbReference>
<evidence type="ECO:0000256" key="6">
    <source>
        <dbReference type="ARBA" id="ARBA00022837"/>
    </source>
</evidence>
<feature type="domain" description="Cadherin" evidence="14">
    <location>
        <begin position="932"/>
        <end position="1034"/>
    </location>
</feature>
<dbReference type="Proteomes" id="UP000694846">
    <property type="component" value="Unplaced"/>
</dbReference>
<reference evidence="16" key="1">
    <citation type="submission" date="2025-08" db="UniProtKB">
        <authorList>
            <consortium name="RefSeq"/>
        </authorList>
    </citation>
    <scope>IDENTIFICATION</scope>
    <source>
        <tissue evidence="16">Whole body</tissue>
    </source>
</reference>
<feature type="domain" description="Cadherin" evidence="14">
    <location>
        <begin position="1035"/>
        <end position="1134"/>
    </location>
</feature>
<dbReference type="Gene3D" id="2.60.40.60">
    <property type="entry name" value="Cadherins"/>
    <property type="match status" value="22"/>
</dbReference>